<accession>A0A4R1QX99</accession>
<dbReference type="GO" id="GO:0005576">
    <property type="term" value="C:extracellular region"/>
    <property type="evidence" value="ECO:0007669"/>
    <property type="project" value="UniProtKB-SubCell"/>
</dbReference>
<dbReference type="OrthoDB" id="9802553at2"/>
<dbReference type="SUPFAM" id="SSF64518">
    <property type="entry name" value="Phase 1 flagellin"/>
    <property type="match status" value="1"/>
</dbReference>
<evidence type="ECO:0000313" key="13">
    <source>
        <dbReference type="Proteomes" id="UP000295008"/>
    </source>
</evidence>
<keyword evidence="12" id="KW-0966">Cell projection</keyword>
<dbReference type="InterPro" id="IPR002371">
    <property type="entry name" value="FlgK"/>
</dbReference>
<keyword evidence="12" id="KW-0969">Cilium</keyword>
<dbReference type="InterPro" id="IPR001444">
    <property type="entry name" value="Flag_bb_rod_N"/>
</dbReference>
<dbReference type="Pfam" id="PF00460">
    <property type="entry name" value="Flg_bb_rod"/>
    <property type="match status" value="1"/>
</dbReference>
<sequence length="490" mass="52589">MASTFTGYNIAVTGMAVNQSSLAVVSSNVTNVNTTGYSRKQVGSAEQVVAQSGGSTTGTGVRMTEVVRARNTLLDQTYRQQNADLGYWEVKEANLEEIQETLSEFEAADDSSDSGLQQTLTDFFNSWEELAKDPSSQSSRQSVVENAMSLLSIMQDIDEQLEQLQLDAVAQVQDGVAQLNALAQQVADLNRQITQLELNGGEAGDLRDQRDSLLDTMSGLANIKVQESGGVLEVSIGGVSLVRGDEVRTLETVGDGSAEHPLQVQWTGLGCTANITSGTLKAYLEDCDQSGVQDITSFPYSYTAGSSSSISNLRQGLNDLMTTIANQVNELHQSGTDLDDNAGLDFFVAVDSSQPLSLSNMQVNPEIVADVDKIVTSVEGGVEDSTIAEAIYHLTDAENFVFDGLSMNMNDFYQSLISWVATTGDTAGGYCDTQSALVQQTDTQRQSVSSVSLDEEMTKLMMYQNAYSANARVLSTVDSLLAELIEDLGS</sequence>
<dbReference type="RefSeq" id="WP_132017001.1">
    <property type="nucleotide sequence ID" value="NZ_SLUN01000044.1"/>
</dbReference>
<comment type="subcellular location">
    <subcellularLocation>
        <location evidence="1 7">Bacterial flagellum</location>
    </subcellularLocation>
    <subcellularLocation>
        <location evidence="2 7">Secreted</location>
    </subcellularLocation>
</comment>
<evidence type="ECO:0000259" key="11">
    <source>
        <dbReference type="Pfam" id="PF22638"/>
    </source>
</evidence>
<feature type="domain" description="Flagellar basal-body/hook protein C-terminal" evidence="10">
    <location>
        <begin position="447"/>
        <end position="485"/>
    </location>
</feature>
<gene>
    <name evidence="7" type="primary">flgK</name>
    <name evidence="12" type="ORF">EDC14_104434</name>
</gene>
<dbReference type="InterPro" id="IPR010930">
    <property type="entry name" value="Flg_bb/hook_C_dom"/>
</dbReference>
<evidence type="ECO:0000256" key="8">
    <source>
        <dbReference type="SAM" id="Coils"/>
    </source>
</evidence>
<dbReference type="EMBL" id="SLUN01000044">
    <property type="protein sequence ID" value="TCL57885.1"/>
    <property type="molecule type" value="Genomic_DNA"/>
</dbReference>
<keyword evidence="12" id="KW-0282">Flagellum</keyword>
<keyword evidence="8" id="KW-0175">Coiled coil</keyword>
<dbReference type="Proteomes" id="UP000295008">
    <property type="component" value="Unassembled WGS sequence"/>
</dbReference>
<dbReference type="GO" id="GO:0044780">
    <property type="term" value="P:bacterial-type flagellum assembly"/>
    <property type="evidence" value="ECO:0007669"/>
    <property type="project" value="InterPro"/>
</dbReference>
<feature type="coiled-coil region" evidence="8">
    <location>
        <begin position="154"/>
        <end position="199"/>
    </location>
</feature>
<dbReference type="GO" id="GO:0009424">
    <property type="term" value="C:bacterial-type flagellum hook"/>
    <property type="evidence" value="ECO:0007669"/>
    <property type="project" value="UniProtKB-UniRule"/>
</dbReference>
<dbReference type="InterPro" id="IPR053927">
    <property type="entry name" value="FlgK_helical"/>
</dbReference>
<feature type="domain" description="Flagellar basal body rod protein N-terminal" evidence="9">
    <location>
        <begin position="9"/>
        <end position="37"/>
    </location>
</feature>
<keyword evidence="6 7" id="KW-0975">Bacterial flagellum</keyword>
<dbReference type="Pfam" id="PF22638">
    <property type="entry name" value="FlgK_D1"/>
    <property type="match status" value="1"/>
</dbReference>
<dbReference type="Pfam" id="PF06429">
    <property type="entry name" value="Flg_bbr_C"/>
    <property type="match status" value="1"/>
</dbReference>
<comment type="similarity">
    <text evidence="3 7">Belongs to the flagella basal body rod proteins family.</text>
</comment>
<dbReference type="PANTHER" id="PTHR30033">
    <property type="entry name" value="FLAGELLAR HOOK-ASSOCIATED PROTEIN 1"/>
    <property type="match status" value="1"/>
</dbReference>
<feature type="domain" description="Flagellar hook-associated protein FlgK helical" evidence="11">
    <location>
        <begin position="110"/>
        <end position="347"/>
    </location>
</feature>
<evidence type="ECO:0000313" key="12">
    <source>
        <dbReference type="EMBL" id="TCL57885.1"/>
    </source>
</evidence>
<evidence type="ECO:0000256" key="1">
    <source>
        <dbReference type="ARBA" id="ARBA00004365"/>
    </source>
</evidence>
<evidence type="ECO:0000256" key="3">
    <source>
        <dbReference type="ARBA" id="ARBA00009677"/>
    </source>
</evidence>
<evidence type="ECO:0000259" key="10">
    <source>
        <dbReference type="Pfam" id="PF06429"/>
    </source>
</evidence>
<dbReference type="AlphaFoldDB" id="A0A4R1QX99"/>
<dbReference type="GO" id="GO:0005198">
    <property type="term" value="F:structural molecule activity"/>
    <property type="evidence" value="ECO:0007669"/>
    <property type="project" value="UniProtKB-UniRule"/>
</dbReference>
<organism evidence="12 13">
    <name type="scientific">Hydrogenispora ethanolica</name>
    <dbReference type="NCBI Taxonomy" id="1082276"/>
    <lineage>
        <taxon>Bacteria</taxon>
        <taxon>Bacillati</taxon>
        <taxon>Bacillota</taxon>
        <taxon>Hydrogenispora</taxon>
    </lineage>
</organism>
<dbReference type="PRINTS" id="PR01005">
    <property type="entry name" value="FLGHOOKAP1"/>
</dbReference>
<keyword evidence="5 7" id="KW-0964">Secreted</keyword>
<evidence type="ECO:0000256" key="6">
    <source>
        <dbReference type="ARBA" id="ARBA00023143"/>
    </source>
</evidence>
<dbReference type="NCBIfam" id="TIGR02492">
    <property type="entry name" value="flgK_ends"/>
    <property type="match status" value="1"/>
</dbReference>
<proteinExistence type="inferred from homology"/>
<evidence type="ECO:0000256" key="2">
    <source>
        <dbReference type="ARBA" id="ARBA00004613"/>
    </source>
</evidence>
<name>A0A4R1QX99_HYDET</name>
<evidence type="ECO:0000259" key="9">
    <source>
        <dbReference type="Pfam" id="PF00460"/>
    </source>
</evidence>
<keyword evidence="13" id="KW-1185">Reference proteome</keyword>
<reference evidence="12 13" key="1">
    <citation type="submission" date="2019-03" db="EMBL/GenBank/DDBJ databases">
        <title>Genomic Encyclopedia of Type Strains, Phase IV (KMG-IV): sequencing the most valuable type-strain genomes for metagenomic binning, comparative biology and taxonomic classification.</title>
        <authorList>
            <person name="Goeker M."/>
        </authorList>
    </citation>
    <scope>NUCLEOTIDE SEQUENCE [LARGE SCALE GENOMIC DNA]</scope>
    <source>
        <strain evidence="12 13">LX-B</strain>
    </source>
</reference>
<evidence type="ECO:0000256" key="7">
    <source>
        <dbReference type="RuleBase" id="RU362065"/>
    </source>
</evidence>
<comment type="caution">
    <text evidence="12">The sequence shown here is derived from an EMBL/GenBank/DDBJ whole genome shotgun (WGS) entry which is preliminary data.</text>
</comment>
<evidence type="ECO:0000256" key="5">
    <source>
        <dbReference type="ARBA" id="ARBA00022525"/>
    </source>
</evidence>
<evidence type="ECO:0000256" key="4">
    <source>
        <dbReference type="ARBA" id="ARBA00016244"/>
    </source>
</evidence>
<protein>
    <recommendedName>
        <fullName evidence="4 7">Flagellar hook-associated protein 1</fullName>
        <shortName evidence="7">HAP1</shortName>
    </recommendedName>
</protein>
<dbReference type="PANTHER" id="PTHR30033:SF1">
    <property type="entry name" value="FLAGELLAR HOOK-ASSOCIATED PROTEIN 1"/>
    <property type="match status" value="1"/>
</dbReference>